<dbReference type="GO" id="GO:0046872">
    <property type="term" value="F:metal ion binding"/>
    <property type="evidence" value="ECO:0007669"/>
    <property type="project" value="UniProtKB-KW"/>
</dbReference>
<evidence type="ECO:0000256" key="7">
    <source>
        <dbReference type="PIRSR" id="PIRSR005091-2"/>
    </source>
</evidence>
<dbReference type="Pfam" id="PF00884">
    <property type="entry name" value="Sulfatase"/>
    <property type="match status" value="1"/>
</dbReference>
<dbReference type="PANTHER" id="PTHR47371:SF3">
    <property type="entry name" value="PHOSPHOGLYCEROL TRANSFERASE I"/>
    <property type="match status" value="1"/>
</dbReference>
<keyword evidence="12" id="KW-1185">Reference proteome</keyword>
<feature type="transmembrane region" description="Helical" evidence="9">
    <location>
        <begin position="12"/>
        <end position="29"/>
    </location>
</feature>
<keyword evidence="7" id="KW-0479">Metal-binding</keyword>
<dbReference type="PANTHER" id="PTHR47371">
    <property type="entry name" value="LIPOTEICHOIC ACID SYNTHASE"/>
    <property type="match status" value="1"/>
</dbReference>
<feature type="transmembrane region" description="Helical" evidence="9">
    <location>
        <begin position="93"/>
        <end position="113"/>
    </location>
</feature>
<feature type="binding site" evidence="8">
    <location>
        <position position="280"/>
    </location>
    <ligand>
        <name>Mn(2+)</name>
        <dbReference type="ChEBI" id="CHEBI:29035"/>
    </ligand>
</feature>
<dbReference type="Gene3D" id="3.40.720.10">
    <property type="entry name" value="Alkaline Phosphatase, subunit A"/>
    <property type="match status" value="1"/>
</dbReference>
<protein>
    <submittedName>
        <fullName evidence="11">Phosphoglycerol transferase MdoB-like AlkP superfamily enzyme</fullName>
    </submittedName>
</protein>
<evidence type="ECO:0000256" key="9">
    <source>
        <dbReference type="SAM" id="Phobius"/>
    </source>
</evidence>
<dbReference type="InterPro" id="IPR017850">
    <property type="entry name" value="Alkaline_phosphatase_core_sf"/>
</dbReference>
<keyword evidence="4 9" id="KW-1133">Transmembrane helix</keyword>
<name>A0A4R1M4G0_9SPHI</name>
<comment type="caution">
    <text evidence="11">The sequence shown here is derived from an EMBL/GenBank/DDBJ whole genome shotgun (WGS) entry which is preliminary data.</text>
</comment>
<dbReference type="GO" id="GO:0005886">
    <property type="term" value="C:plasma membrane"/>
    <property type="evidence" value="ECO:0007669"/>
    <property type="project" value="UniProtKB-SubCell"/>
</dbReference>
<keyword evidence="11" id="KW-0808">Transferase</keyword>
<gene>
    <name evidence="11" type="ORF">C8N28_1090</name>
</gene>
<feature type="transmembrane region" description="Helical" evidence="9">
    <location>
        <begin position="184"/>
        <end position="201"/>
    </location>
</feature>
<dbReference type="Proteomes" id="UP000294616">
    <property type="component" value="Unassembled WGS sequence"/>
</dbReference>
<evidence type="ECO:0000256" key="2">
    <source>
        <dbReference type="ARBA" id="ARBA00022475"/>
    </source>
</evidence>
<dbReference type="OrthoDB" id="9777768at2"/>
<feature type="active site" evidence="6">
    <location>
        <position position="326"/>
    </location>
</feature>
<dbReference type="PIRSF" id="PIRSF005091">
    <property type="entry name" value="Mmb_sulf_HI1246"/>
    <property type="match status" value="1"/>
</dbReference>
<dbReference type="EMBL" id="SMGO01000001">
    <property type="protein sequence ID" value="TCK85774.1"/>
    <property type="molecule type" value="Genomic_DNA"/>
</dbReference>
<dbReference type="SUPFAM" id="SSF53649">
    <property type="entry name" value="Alkaline phosphatase-like"/>
    <property type="match status" value="1"/>
</dbReference>
<proteinExistence type="predicted"/>
<feature type="transmembrane region" description="Helical" evidence="9">
    <location>
        <begin position="49"/>
        <end position="73"/>
    </location>
</feature>
<reference evidence="11 12" key="1">
    <citation type="submission" date="2019-03" db="EMBL/GenBank/DDBJ databases">
        <title>Genomic Encyclopedia of Archaeal and Bacterial Type Strains, Phase II (KMG-II): from individual species to whole genera.</title>
        <authorList>
            <person name="Goeker M."/>
        </authorList>
    </citation>
    <scope>NUCLEOTIDE SEQUENCE [LARGE SCALE GENOMIC DNA]</scope>
    <source>
        <strain evidence="11 12">DSM 22554</strain>
    </source>
</reference>
<evidence type="ECO:0000313" key="12">
    <source>
        <dbReference type="Proteomes" id="UP000294616"/>
    </source>
</evidence>
<feature type="binding site" evidence="8">
    <location>
        <position position="495"/>
    </location>
    <ligand>
        <name>Mn(2+)</name>
        <dbReference type="ChEBI" id="CHEBI:29035"/>
    </ligand>
</feature>
<keyword evidence="2" id="KW-1003">Cell membrane</keyword>
<feature type="binding site" evidence="8">
    <location>
        <position position="496"/>
    </location>
    <ligand>
        <name>Mn(2+)</name>
        <dbReference type="ChEBI" id="CHEBI:29035"/>
    </ligand>
</feature>
<comment type="subcellular location">
    <subcellularLocation>
        <location evidence="1">Cell membrane</location>
        <topology evidence="1">Multi-pass membrane protein</topology>
    </subcellularLocation>
</comment>
<dbReference type="InterPro" id="IPR000917">
    <property type="entry name" value="Sulfatase_N"/>
</dbReference>
<evidence type="ECO:0000256" key="4">
    <source>
        <dbReference type="ARBA" id="ARBA00022989"/>
    </source>
</evidence>
<feature type="binding site" evidence="7">
    <location>
        <position position="441"/>
    </location>
    <ligand>
        <name>substrate</name>
    </ligand>
</feature>
<dbReference type="InterPro" id="IPR012160">
    <property type="entry name" value="LtaS-like"/>
</dbReference>
<dbReference type="InterPro" id="IPR050448">
    <property type="entry name" value="OpgB/LTA_synthase_biosynth"/>
</dbReference>
<organism evidence="11 12">
    <name type="scientific">Albibacterium bauzanense</name>
    <dbReference type="NCBI Taxonomy" id="653929"/>
    <lineage>
        <taxon>Bacteria</taxon>
        <taxon>Pseudomonadati</taxon>
        <taxon>Bacteroidota</taxon>
        <taxon>Sphingobacteriia</taxon>
        <taxon>Sphingobacteriales</taxon>
        <taxon>Sphingobacteriaceae</taxon>
        <taxon>Albibacterium</taxon>
    </lineage>
</organism>
<feature type="domain" description="Sulfatase N-terminal" evidence="10">
    <location>
        <begin position="273"/>
        <end position="547"/>
    </location>
</feature>
<keyword evidence="3 9" id="KW-0812">Transmembrane</keyword>
<evidence type="ECO:0000259" key="10">
    <source>
        <dbReference type="Pfam" id="PF00884"/>
    </source>
</evidence>
<evidence type="ECO:0000313" key="11">
    <source>
        <dbReference type="EMBL" id="TCK85774.1"/>
    </source>
</evidence>
<dbReference type="Gene3D" id="3.30.1120.80">
    <property type="match status" value="1"/>
</dbReference>
<evidence type="ECO:0000256" key="3">
    <source>
        <dbReference type="ARBA" id="ARBA00022692"/>
    </source>
</evidence>
<sequence>MNARSILKPDIYLALIYQIAVLLGIYALLRLGFYFVNISLFPAVTAKNLWVIMLGGVKFDIAALLYINSLFILLQSIPFPFRYHSLYQRICKWIFIITNGIGIALNIVDFGYYKFTLKRTTGTVFEQFSNEENKLKLTFDFFIDYWYLLILFILILYLLWWLYDRMQIRSARPFNILNYTTHSLIFLLIIGLTIVGMRGGWRHSTRPITLSNAGEYVERPEEMYIVLNTPFSIFRTLGSVKLKPVHYFDEEELKSIYNPVHTPNPDSTFKPLNVVFLIIESLGKEHVGILNKNLDNGNYKGYTPFLDSLISQSYTFTQTFANGRKSIDALPSIISGIPSIEEPFVLSIYSGNETNSVAKLLDQKGYETAFFHGAPNGSMGFSSYTKLAGFQHYYGKTEYNNDADFDGIWGIWDEPFMQFMAQKINTFKQPFFTTFFSISSHHPYKVPEKYIGKFPKGPLPVQEPMGYTDMAIREFFETASKMPWFNNTLFVLCADHATVSYYPDYQTLLGSYAIPIVFYYPGGNLKGMSDHLVQQIDIAPTVLNFLNYDKPYVAFGFDAFATDSTNFVVNNNGTSFSLHQGNYLLLSDGNKSSALFNVKTDVLLKNNIVNTLPDIQEGMENHLKAFIQQYNNRMINNELTVK</sequence>
<evidence type="ECO:0000256" key="6">
    <source>
        <dbReference type="PIRSR" id="PIRSR005091-1"/>
    </source>
</evidence>
<evidence type="ECO:0000256" key="1">
    <source>
        <dbReference type="ARBA" id="ARBA00004651"/>
    </source>
</evidence>
<accession>A0A4R1M4G0</accession>
<feature type="transmembrane region" description="Helical" evidence="9">
    <location>
        <begin position="145"/>
        <end position="163"/>
    </location>
</feature>
<dbReference type="RefSeq" id="WP_132222244.1">
    <property type="nucleotide sequence ID" value="NZ_SMGO01000001.1"/>
</dbReference>
<keyword evidence="5 9" id="KW-0472">Membrane</keyword>
<evidence type="ECO:0000256" key="8">
    <source>
        <dbReference type="PIRSR" id="PIRSR005091-3"/>
    </source>
</evidence>
<keyword evidence="7" id="KW-0464">Manganese</keyword>
<dbReference type="AlphaFoldDB" id="A0A4R1M4G0"/>
<dbReference type="CDD" id="cd16015">
    <property type="entry name" value="LTA_synthase"/>
    <property type="match status" value="1"/>
</dbReference>
<dbReference type="GO" id="GO:0016740">
    <property type="term" value="F:transferase activity"/>
    <property type="evidence" value="ECO:0007669"/>
    <property type="project" value="UniProtKB-KW"/>
</dbReference>
<evidence type="ECO:0000256" key="5">
    <source>
        <dbReference type="ARBA" id="ARBA00023136"/>
    </source>
</evidence>